<feature type="transmembrane region" description="Helical" evidence="15">
    <location>
        <begin position="6"/>
        <end position="31"/>
    </location>
</feature>
<dbReference type="GO" id="GO:0004930">
    <property type="term" value="F:G protein-coupled receptor activity"/>
    <property type="evidence" value="ECO:0007669"/>
    <property type="project" value="UniProtKB-KW"/>
</dbReference>
<feature type="transmembrane region" description="Helical" evidence="15">
    <location>
        <begin position="187"/>
        <end position="208"/>
    </location>
</feature>
<dbReference type="Gene3D" id="1.20.1070.10">
    <property type="entry name" value="Rhodopsin 7-helix transmembrane proteins"/>
    <property type="match status" value="1"/>
</dbReference>
<keyword evidence="17" id="KW-1185">Reference proteome</keyword>
<comment type="similarity">
    <text evidence="2 13">Belongs to the G-protein coupled receptor T2R family.</text>
</comment>
<dbReference type="OrthoDB" id="8876749at2759"/>
<dbReference type="InterPro" id="IPR007960">
    <property type="entry name" value="TAS2R"/>
</dbReference>
<sequence>MSGLAKWVFLFLSVTQFLLGMLGNGFIVLVNGSSWVKSKRISLCDFIITSLALSRIVQLWILSSDFVIMIFFSKLLNNEVFLHVTDILWTITNHLSIWLATCLGVFYCLKIANFSHPTFLWLKWRVARVVVWMLLCGLLLSCSDAMSLIPQFKMYYVLRGADDSGNVTEHLRELKNEYEVIHVLGTLWNLLPLIVCLASYILLILSLGRHTRQMQQNRTSPSDPSTEAHKRAIKMVLSFLFLLLLYVLAYLLTSSHYFLPGTVLTKMITELTAMFYPACHSFILILGNSKLKQTFVELHWCKSVHLKPGSKERFSP</sequence>
<feature type="transmembrane region" description="Helical" evidence="15">
    <location>
        <begin position="43"/>
        <end position="72"/>
    </location>
</feature>
<keyword evidence="5 14" id="KW-0812">Transmembrane</keyword>
<keyword evidence="7 14" id="KW-0297">G-protein coupled receptor</keyword>
<keyword evidence="11 14" id="KW-0807">Transducer</keyword>
<feature type="transmembrane region" description="Helical" evidence="15">
    <location>
        <begin position="236"/>
        <end position="259"/>
    </location>
</feature>
<keyword evidence="6 15" id="KW-1133">Transmembrane helix</keyword>
<dbReference type="SUPFAM" id="SSF81321">
    <property type="entry name" value="Family A G protein-coupled receptor-like"/>
    <property type="match status" value="1"/>
</dbReference>
<evidence type="ECO:0000256" key="10">
    <source>
        <dbReference type="ARBA" id="ARBA00023180"/>
    </source>
</evidence>
<reference evidence="16 17" key="1">
    <citation type="journal article" date="2020" name="Nature">
        <title>Six reference-quality genomes reveal evolution of bat adaptations.</title>
        <authorList>
            <person name="Jebb D."/>
            <person name="Huang Z."/>
            <person name="Pippel M."/>
            <person name="Hughes G.M."/>
            <person name="Lavrichenko K."/>
            <person name="Devanna P."/>
            <person name="Winkler S."/>
            <person name="Jermiin L.S."/>
            <person name="Skirmuntt E.C."/>
            <person name="Katzourakis A."/>
            <person name="Burkitt-Gray L."/>
            <person name="Ray D.A."/>
            <person name="Sullivan K.A.M."/>
            <person name="Roscito J.G."/>
            <person name="Kirilenko B.M."/>
            <person name="Davalos L.M."/>
            <person name="Corthals A.P."/>
            <person name="Power M.L."/>
            <person name="Jones G."/>
            <person name="Ransome R.D."/>
            <person name="Dechmann D.K.N."/>
            <person name="Locatelli A.G."/>
            <person name="Puechmaille S.J."/>
            <person name="Fedrigo O."/>
            <person name="Jarvis E.D."/>
            <person name="Hiller M."/>
            <person name="Vernes S.C."/>
            <person name="Myers E.W."/>
            <person name="Teeling E.C."/>
        </authorList>
    </citation>
    <scope>NUCLEOTIDE SEQUENCE [LARGE SCALE GENOMIC DNA]</scope>
    <source>
        <strain evidence="16">MMyoMyo1</strain>
        <tissue evidence="16">Flight muscle</tissue>
    </source>
</reference>
<dbReference type="AlphaFoldDB" id="A0A7J7V4U6"/>
<dbReference type="GO" id="GO:0016020">
    <property type="term" value="C:membrane"/>
    <property type="evidence" value="ECO:0007669"/>
    <property type="project" value="UniProtKB-SubCell"/>
</dbReference>
<evidence type="ECO:0000256" key="5">
    <source>
        <dbReference type="ARBA" id="ARBA00022692"/>
    </source>
</evidence>
<feature type="transmembrane region" description="Helical" evidence="15">
    <location>
        <begin position="87"/>
        <end position="109"/>
    </location>
</feature>
<dbReference type="VEuPathDB" id="HostDB:GeneID_118665846"/>
<evidence type="ECO:0000256" key="11">
    <source>
        <dbReference type="ARBA" id="ARBA00023224"/>
    </source>
</evidence>
<evidence type="ECO:0000256" key="9">
    <source>
        <dbReference type="ARBA" id="ARBA00023170"/>
    </source>
</evidence>
<dbReference type="EMBL" id="JABWUV010000011">
    <property type="protein sequence ID" value="KAF6320197.1"/>
    <property type="molecule type" value="Genomic_DNA"/>
</dbReference>
<evidence type="ECO:0000256" key="4">
    <source>
        <dbReference type="ARBA" id="ARBA00022606"/>
    </source>
</evidence>
<keyword evidence="4 14" id="KW-0716">Sensory transduction</keyword>
<organism evidence="16 17">
    <name type="scientific">Myotis myotis</name>
    <name type="common">Greater mouse-eared bat</name>
    <name type="synonym">Vespertilio myotis</name>
    <dbReference type="NCBI Taxonomy" id="51298"/>
    <lineage>
        <taxon>Eukaryota</taxon>
        <taxon>Metazoa</taxon>
        <taxon>Chordata</taxon>
        <taxon>Craniata</taxon>
        <taxon>Vertebrata</taxon>
        <taxon>Euteleostomi</taxon>
        <taxon>Mammalia</taxon>
        <taxon>Eutheria</taxon>
        <taxon>Laurasiatheria</taxon>
        <taxon>Chiroptera</taxon>
        <taxon>Yangochiroptera</taxon>
        <taxon>Vespertilionidae</taxon>
        <taxon>Myotis</taxon>
    </lineage>
</organism>
<accession>A0A7J7V4U6</accession>
<evidence type="ECO:0000256" key="6">
    <source>
        <dbReference type="ARBA" id="ARBA00022989"/>
    </source>
</evidence>
<keyword evidence="8 14" id="KW-0472">Membrane</keyword>
<keyword evidence="3 14" id="KW-0919">Taste</keyword>
<evidence type="ECO:0000256" key="15">
    <source>
        <dbReference type="SAM" id="Phobius"/>
    </source>
</evidence>
<dbReference type="PANTHER" id="PTHR11394">
    <property type="entry name" value="TASTE RECEPTOR TYPE 2"/>
    <property type="match status" value="1"/>
</dbReference>
<evidence type="ECO:0000256" key="1">
    <source>
        <dbReference type="ARBA" id="ARBA00004141"/>
    </source>
</evidence>
<evidence type="ECO:0000256" key="14">
    <source>
        <dbReference type="RuleBase" id="RU004424"/>
    </source>
</evidence>
<evidence type="ECO:0000256" key="7">
    <source>
        <dbReference type="ARBA" id="ARBA00023040"/>
    </source>
</evidence>
<evidence type="ECO:0000256" key="2">
    <source>
        <dbReference type="ARBA" id="ARBA00007376"/>
    </source>
</evidence>
<evidence type="ECO:0000313" key="16">
    <source>
        <dbReference type="EMBL" id="KAF6320197.1"/>
    </source>
</evidence>
<evidence type="ECO:0000256" key="12">
    <source>
        <dbReference type="ARBA" id="ARBA00025304"/>
    </source>
</evidence>
<feature type="transmembrane region" description="Helical" evidence="15">
    <location>
        <begin position="271"/>
        <end position="289"/>
    </location>
</feature>
<keyword evidence="9 14" id="KW-0675">Receptor</keyword>
<evidence type="ECO:0000256" key="8">
    <source>
        <dbReference type="ARBA" id="ARBA00023136"/>
    </source>
</evidence>
<evidence type="ECO:0000256" key="3">
    <source>
        <dbReference type="ARBA" id="ARBA00022480"/>
    </source>
</evidence>
<dbReference type="Proteomes" id="UP000527355">
    <property type="component" value="Unassembled WGS sequence"/>
</dbReference>
<feature type="transmembrane region" description="Helical" evidence="15">
    <location>
        <begin position="129"/>
        <end position="149"/>
    </location>
</feature>
<name>A0A7J7V4U6_MYOMY</name>
<dbReference type="GO" id="GO:0033038">
    <property type="term" value="F:bitter taste receptor activity"/>
    <property type="evidence" value="ECO:0007669"/>
    <property type="project" value="InterPro"/>
</dbReference>
<dbReference type="FunFam" id="1.20.1070.10:FF:000042">
    <property type="entry name" value="Taste receptor type 2 member 7"/>
    <property type="match status" value="1"/>
</dbReference>
<comment type="function">
    <text evidence="12">Gustducin-coupled receptor implicated in the perception of bitter compounds in the oral cavity and the gastrointestinal tract. Signals through PLCB2 and the calcium-regulated cation channel TRPM5.</text>
</comment>
<protein>
    <recommendedName>
        <fullName evidence="14">Taste receptor type 2</fullName>
    </recommendedName>
</protein>
<keyword evidence="10" id="KW-0325">Glycoprotein</keyword>
<dbReference type="Pfam" id="PF05296">
    <property type="entry name" value="TAS2R"/>
    <property type="match status" value="1"/>
</dbReference>
<evidence type="ECO:0000256" key="13">
    <source>
        <dbReference type="RuleBase" id="RU004423"/>
    </source>
</evidence>
<comment type="subcellular location">
    <subcellularLocation>
        <location evidence="1 14">Membrane</location>
        <topology evidence="1 14">Multi-pass membrane protein</topology>
    </subcellularLocation>
</comment>
<comment type="caution">
    <text evidence="16">The sequence shown here is derived from an EMBL/GenBank/DDBJ whole genome shotgun (WGS) entry which is preliminary data.</text>
</comment>
<evidence type="ECO:0000313" key="17">
    <source>
        <dbReference type="Proteomes" id="UP000527355"/>
    </source>
</evidence>
<dbReference type="PANTHER" id="PTHR11394:SF49">
    <property type="entry name" value="TASTE RECEPTOR TYPE 2 MEMBER 3"/>
    <property type="match status" value="1"/>
</dbReference>
<gene>
    <name evidence="16" type="ORF">mMyoMyo1_018770</name>
</gene>
<proteinExistence type="inferred from homology"/>